<comment type="caution">
    <text evidence="2">The sequence shown here is derived from an EMBL/GenBank/DDBJ whole genome shotgun (WGS) entry which is preliminary data.</text>
</comment>
<feature type="region of interest" description="Disordered" evidence="1">
    <location>
        <begin position="1"/>
        <end position="26"/>
    </location>
</feature>
<sequence>MAGRIMAGPARPASADATTPTTPGASDLLENKLEQLNSLLWCFYGAGDGWFQDAGEAHRENLLWIASDLAREAVALFQEMSPVG</sequence>
<evidence type="ECO:0000313" key="2">
    <source>
        <dbReference type="EMBL" id="OAK59495.1"/>
    </source>
</evidence>
<accession>A0AA91DJJ9</accession>
<evidence type="ECO:0000256" key="1">
    <source>
        <dbReference type="SAM" id="MobiDB-lite"/>
    </source>
</evidence>
<dbReference type="Proteomes" id="UP000077852">
    <property type="component" value="Unassembled WGS sequence"/>
</dbReference>
<gene>
    <name evidence="2" type="ORF">A3K87_26005</name>
</gene>
<feature type="compositionally biased region" description="Low complexity" evidence="1">
    <location>
        <begin position="9"/>
        <end position="23"/>
    </location>
</feature>
<dbReference type="AlphaFoldDB" id="A0AA91DJJ9"/>
<dbReference type="RefSeq" id="WP_253819985.1">
    <property type="nucleotide sequence ID" value="NZ_LVHG01000070.1"/>
</dbReference>
<protein>
    <submittedName>
        <fullName evidence="2">Uncharacterized protein</fullName>
    </submittedName>
</protein>
<reference evidence="2 3" key="1">
    <citation type="submission" date="2016-03" db="EMBL/GenBank/DDBJ databases">
        <title>Genome sequence of Variovorax paradoxus KB5.</title>
        <authorList>
            <person name="Jeong H."/>
            <person name="Hong C.E."/>
            <person name="Jo S.H."/>
            <person name="Park J.M."/>
        </authorList>
    </citation>
    <scope>NUCLEOTIDE SEQUENCE [LARGE SCALE GENOMIC DNA]</scope>
    <source>
        <strain evidence="2 3">KB5</strain>
    </source>
</reference>
<name>A0AA91DJJ9_VARPD</name>
<organism evidence="2 3">
    <name type="scientific">Variovorax paradoxus</name>
    <dbReference type="NCBI Taxonomy" id="34073"/>
    <lineage>
        <taxon>Bacteria</taxon>
        <taxon>Pseudomonadati</taxon>
        <taxon>Pseudomonadota</taxon>
        <taxon>Betaproteobacteria</taxon>
        <taxon>Burkholderiales</taxon>
        <taxon>Comamonadaceae</taxon>
        <taxon>Variovorax</taxon>
    </lineage>
</organism>
<proteinExistence type="predicted"/>
<evidence type="ECO:0000313" key="3">
    <source>
        <dbReference type="Proteomes" id="UP000077852"/>
    </source>
</evidence>
<dbReference type="EMBL" id="LVHG01000070">
    <property type="protein sequence ID" value="OAK59495.1"/>
    <property type="molecule type" value="Genomic_DNA"/>
</dbReference>